<feature type="non-terminal residue" evidence="1">
    <location>
        <position position="1"/>
    </location>
</feature>
<organism evidence="1">
    <name type="scientific">marine metagenome</name>
    <dbReference type="NCBI Taxonomy" id="408172"/>
    <lineage>
        <taxon>unclassified sequences</taxon>
        <taxon>metagenomes</taxon>
        <taxon>ecological metagenomes</taxon>
    </lineage>
</organism>
<gene>
    <name evidence="1" type="ORF">METZ01_LOCUS506723</name>
</gene>
<reference evidence="1" key="1">
    <citation type="submission" date="2018-05" db="EMBL/GenBank/DDBJ databases">
        <authorList>
            <person name="Lanie J.A."/>
            <person name="Ng W.-L."/>
            <person name="Kazmierczak K.M."/>
            <person name="Andrzejewski T.M."/>
            <person name="Davidsen T.M."/>
            <person name="Wayne K.J."/>
            <person name="Tettelin H."/>
            <person name="Glass J.I."/>
            <person name="Rusch D."/>
            <person name="Podicherti R."/>
            <person name="Tsui H.-C.T."/>
            <person name="Winkler M.E."/>
        </authorList>
    </citation>
    <scope>NUCLEOTIDE SEQUENCE</scope>
</reference>
<sequence>VSRGFDDDSHGGERLERERTVMQSRWGDLLVSDPAYSPNLGFGDQGFGLADPVRVPAVSDMHIS</sequence>
<dbReference type="AlphaFoldDB" id="A0A383EB73"/>
<protein>
    <submittedName>
        <fullName evidence="1">Uncharacterized protein</fullName>
    </submittedName>
</protein>
<accession>A0A383EB73</accession>
<evidence type="ECO:0000313" key="1">
    <source>
        <dbReference type="EMBL" id="SVE53869.1"/>
    </source>
</evidence>
<dbReference type="EMBL" id="UINC01224302">
    <property type="protein sequence ID" value="SVE53869.1"/>
    <property type="molecule type" value="Genomic_DNA"/>
</dbReference>
<name>A0A383EB73_9ZZZZ</name>
<proteinExistence type="predicted"/>